<dbReference type="Proteomes" id="UP000054978">
    <property type="component" value="Unassembled WGS sequence"/>
</dbReference>
<accession>A0A157Z5F4</accession>
<dbReference type="Gene3D" id="3.40.50.720">
    <property type="entry name" value="NAD(P)-binding Rossmann-like Domain"/>
    <property type="match status" value="1"/>
</dbReference>
<dbReference type="GO" id="GO:0016614">
    <property type="term" value="F:oxidoreductase activity, acting on CH-OH group of donors"/>
    <property type="evidence" value="ECO:0007669"/>
    <property type="project" value="UniProtKB-ARBA"/>
</dbReference>
<evidence type="ECO:0000256" key="1">
    <source>
        <dbReference type="ARBA" id="ARBA00006484"/>
    </source>
</evidence>
<dbReference type="RefSeq" id="WP_087042399.1">
    <property type="nucleotide sequence ID" value="NZ_FCOB02000001.1"/>
</dbReference>
<dbReference type="STRING" id="1777144.AWB83_00214"/>
<dbReference type="InterPro" id="IPR020904">
    <property type="entry name" value="Sc_DH/Rdtase_CS"/>
</dbReference>
<dbReference type="Pfam" id="PF13561">
    <property type="entry name" value="adh_short_C2"/>
    <property type="match status" value="1"/>
</dbReference>
<dbReference type="InterPro" id="IPR036291">
    <property type="entry name" value="NAD(P)-bd_dom_sf"/>
</dbReference>
<evidence type="ECO:0000313" key="3">
    <source>
        <dbReference type="EMBL" id="SAK40770.1"/>
    </source>
</evidence>
<evidence type="ECO:0000313" key="4">
    <source>
        <dbReference type="Proteomes" id="UP000054978"/>
    </source>
</evidence>
<gene>
    <name evidence="3" type="ORF">AWB83_00214</name>
</gene>
<dbReference type="OrthoDB" id="20590at2"/>
<dbReference type="PROSITE" id="PS00061">
    <property type="entry name" value="ADH_SHORT"/>
    <property type="match status" value="1"/>
</dbReference>
<dbReference type="PANTHER" id="PTHR48107">
    <property type="entry name" value="NADPH-DEPENDENT ALDEHYDE REDUCTASE-LIKE PROTEIN, CHLOROPLASTIC-RELATED"/>
    <property type="match status" value="1"/>
</dbReference>
<proteinExistence type="inferred from homology"/>
<reference evidence="3" key="1">
    <citation type="submission" date="2016-01" db="EMBL/GenBank/DDBJ databases">
        <authorList>
            <person name="Peeters C."/>
        </authorList>
    </citation>
    <scope>NUCLEOTIDE SEQUENCE [LARGE SCALE GENOMIC DNA]</scope>
    <source>
        <strain evidence="3">LMG 29326</strain>
    </source>
</reference>
<dbReference type="NCBIfam" id="NF005400">
    <property type="entry name" value="PRK06947.1"/>
    <property type="match status" value="1"/>
</dbReference>
<dbReference type="CDD" id="cd05233">
    <property type="entry name" value="SDR_c"/>
    <property type="match status" value="1"/>
</dbReference>
<sequence>MSKVILITGASRGIGRSAAVLAGKRGWSVGVNYASNAGAADETVAAVRAAGGKAIAIKGDVSDEAAIIAMFDATEKAFGKLDGVVNNAGIVAPGSALADMDITRMKRIFDINVLGAYLCAREAARRMSVSRGGKGGSLVNVSSAAARLGGPNEYVDYAGSKGAIDTLTLGLSKELGREGVRVNAIRPGLIETEIHASGGKPDRAQVLGVQTPLGRPGTADEVGESIVWLLSDESSYVTGAILDVTGGR</sequence>
<keyword evidence="4" id="KW-1185">Reference proteome</keyword>
<name>A0A157Z5F4_9BURK</name>
<evidence type="ECO:0000256" key="2">
    <source>
        <dbReference type="ARBA" id="ARBA00023002"/>
    </source>
</evidence>
<dbReference type="InterPro" id="IPR002347">
    <property type="entry name" value="SDR_fam"/>
</dbReference>
<organism evidence="3 4">
    <name type="scientific">Caballeronia ptereochthonis</name>
    <dbReference type="NCBI Taxonomy" id="1777144"/>
    <lineage>
        <taxon>Bacteria</taxon>
        <taxon>Pseudomonadati</taxon>
        <taxon>Pseudomonadota</taxon>
        <taxon>Betaproteobacteria</taxon>
        <taxon>Burkholderiales</taxon>
        <taxon>Burkholderiaceae</taxon>
        <taxon>Caballeronia</taxon>
    </lineage>
</organism>
<dbReference type="PRINTS" id="PR00080">
    <property type="entry name" value="SDRFAMILY"/>
</dbReference>
<keyword evidence="2" id="KW-0560">Oxidoreductase</keyword>
<dbReference type="SUPFAM" id="SSF51735">
    <property type="entry name" value="NAD(P)-binding Rossmann-fold domains"/>
    <property type="match status" value="1"/>
</dbReference>
<comment type="caution">
    <text evidence="3">The sequence shown here is derived from an EMBL/GenBank/DDBJ whole genome shotgun (WGS) entry which is preliminary data.</text>
</comment>
<protein>
    <submittedName>
        <fullName evidence="3">Glucose-1-dehydrogenase</fullName>
    </submittedName>
</protein>
<dbReference type="PANTHER" id="PTHR48107:SF7">
    <property type="entry name" value="RE15974P"/>
    <property type="match status" value="1"/>
</dbReference>
<dbReference type="FunFam" id="3.40.50.720:FF:000084">
    <property type="entry name" value="Short-chain dehydrogenase reductase"/>
    <property type="match status" value="1"/>
</dbReference>
<dbReference type="PRINTS" id="PR00081">
    <property type="entry name" value="GDHRDH"/>
</dbReference>
<dbReference type="AlphaFoldDB" id="A0A157Z5F4"/>
<dbReference type="EMBL" id="FCOB02000001">
    <property type="protein sequence ID" value="SAK40770.1"/>
    <property type="molecule type" value="Genomic_DNA"/>
</dbReference>
<comment type="similarity">
    <text evidence="1">Belongs to the short-chain dehydrogenases/reductases (SDR) family.</text>
</comment>